<evidence type="ECO:0000256" key="2">
    <source>
        <dbReference type="ARBA" id="ARBA00006168"/>
    </source>
</evidence>
<feature type="compositionally biased region" description="Polar residues" evidence="8">
    <location>
        <begin position="86"/>
        <end position="100"/>
    </location>
</feature>
<protein>
    <submittedName>
        <fullName evidence="9">P-loop containing nucleoside triphosphate hydrolase superfamily protein</fullName>
    </submittedName>
</protein>
<dbReference type="GO" id="GO:0016787">
    <property type="term" value="F:hydrolase activity"/>
    <property type="evidence" value="ECO:0007669"/>
    <property type="project" value="UniProtKB-KW"/>
</dbReference>
<dbReference type="GO" id="GO:0006974">
    <property type="term" value="P:DNA damage response"/>
    <property type="evidence" value="ECO:0007669"/>
    <property type="project" value="UniProtKB-KW"/>
</dbReference>
<comment type="subcellular location">
    <subcellularLocation>
        <location evidence="1">Nucleus</location>
    </subcellularLocation>
</comment>
<feature type="compositionally biased region" description="Basic and acidic residues" evidence="8">
    <location>
        <begin position="112"/>
        <end position="122"/>
    </location>
</feature>
<dbReference type="InterPro" id="IPR027417">
    <property type="entry name" value="P-loop_NTPase"/>
</dbReference>
<proteinExistence type="inferred from homology"/>
<evidence type="ECO:0000313" key="9">
    <source>
        <dbReference type="EMBL" id="KAL2503567.1"/>
    </source>
</evidence>
<name>A0ABD1SSA3_9LAMI</name>
<accession>A0ABD1SSA3</accession>
<feature type="compositionally biased region" description="Basic residues" evidence="8">
    <location>
        <begin position="1"/>
        <end position="10"/>
    </location>
</feature>
<dbReference type="PANTHER" id="PTHR12172">
    <property type="entry name" value="CELL CYCLE CHECKPOINT PROTEIN RAD17"/>
    <property type="match status" value="1"/>
</dbReference>
<feature type="compositionally biased region" description="Polar residues" evidence="8">
    <location>
        <begin position="136"/>
        <end position="148"/>
    </location>
</feature>
<keyword evidence="7" id="KW-0131">Cell cycle</keyword>
<dbReference type="GO" id="GO:0005524">
    <property type="term" value="F:ATP binding"/>
    <property type="evidence" value="ECO:0007669"/>
    <property type="project" value="UniProtKB-KW"/>
</dbReference>
<dbReference type="Gene3D" id="3.40.50.300">
    <property type="entry name" value="P-loop containing nucleotide triphosphate hydrolases"/>
    <property type="match status" value="1"/>
</dbReference>
<evidence type="ECO:0000256" key="8">
    <source>
        <dbReference type="SAM" id="MobiDB-lite"/>
    </source>
</evidence>
<dbReference type="InterPro" id="IPR004582">
    <property type="entry name" value="Checkpoint_prot_Rad17_Rad24"/>
</dbReference>
<keyword evidence="4" id="KW-0227">DNA damage</keyword>
<evidence type="ECO:0000256" key="6">
    <source>
        <dbReference type="ARBA" id="ARBA00023242"/>
    </source>
</evidence>
<gene>
    <name evidence="9" type="ORF">Adt_19188</name>
</gene>
<feature type="region of interest" description="Disordered" evidence="8">
    <location>
        <begin position="1"/>
        <end position="100"/>
    </location>
</feature>
<dbReference type="EMBL" id="JBFOLK010000006">
    <property type="protein sequence ID" value="KAL2503567.1"/>
    <property type="molecule type" value="Genomic_DNA"/>
</dbReference>
<dbReference type="Proteomes" id="UP001604336">
    <property type="component" value="Unassembled WGS sequence"/>
</dbReference>
<keyword evidence="3" id="KW-0547">Nucleotide-binding</keyword>
<evidence type="ECO:0000313" key="10">
    <source>
        <dbReference type="Proteomes" id="UP001604336"/>
    </source>
</evidence>
<dbReference type="PANTHER" id="PTHR12172:SF1">
    <property type="entry name" value="P-LOOP CONTAINING NUCLEOSIDE TRIPHOSPHATE HYDROLASES SUPERFAMILY PROTEIN"/>
    <property type="match status" value="1"/>
</dbReference>
<evidence type="ECO:0000256" key="7">
    <source>
        <dbReference type="ARBA" id="ARBA00023306"/>
    </source>
</evidence>
<dbReference type="Gene3D" id="1.10.8.60">
    <property type="match status" value="1"/>
</dbReference>
<keyword evidence="9" id="KW-0378">Hydrolase</keyword>
<reference evidence="10" key="1">
    <citation type="submission" date="2024-07" db="EMBL/GenBank/DDBJ databases">
        <title>Two chromosome-level genome assemblies of Korean endemic species Abeliophyllum distichum and Forsythia ovata (Oleaceae).</title>
        <authorList>
            <person name="Jang H."/>
        </authorList>
    </citation>
    <scope>NUCLEOTIDE SEQUENCE [LARGE SCALE GENOMIC DNA]</scope>
</reference>
<feature type="compositionally biased region" description="Acidic residues" evidence="8">
    <location>
        <begin position="29"/>
        <end position="51"/>
    </location>
</feature>
<evidence type="ECO:0000256" key="1">
    <source>
        <dbReference type="ARBA" id="ARBA00004123"/>
    </source>
</evidence>
<evidence type="ECO:0000256" key="3">
    <source>
        <dbReference type="ARBA" id="ARBA00022741"/>
    </source>
</evidence>
<comment type="caution">
    <text evidence="9">The sequence shown here is derived from an EMBL/GenBank/DDBJ whole genome shotgun (WGS) entry which is preliminary data.</text>
</comment>
<feature type="region of interest" description="Disordered" evidence="8">
    <location>
        <begin position="112"/>
        <end position="177"/>
    </location>
</feature>
<evidence type="ECO:0000256" key="5">
    <source>
        <dbReference type="ARBA" id="ARBA00022840"/>
    </source>
</evidence>
<keyword evidence="5" id="KW-0067">ATP-binding</keyword>
<dbReference type="SUPFAM" id="SSF52540">
    <property type="entry name" value="P-loop containing nucleoside triphosphate hydrolases"/>
    <property type="match status" value="1"/>
</dbReference>
<keyword evidence="10" id="KW-1185">Reference proteome</keyword>
<comment type="similarity">
    <text evidence="2">Belongs to the rad17/RAD24 family.</text>
</comment>
<feature type="compositionally biased region" description="Basic residues" evidence="8">
    <location>
        <begin position="55"/>
        <end position="68"/>
    </location>
</feature>
<dbReference type="GO" id="GO:0005634">
    <property type="term" value="C:nucleus"/>
    <property type="evidence" value="ECO:0007669"/>
    <property type="project" value="UniProtKB-SubCell"/>
</dbReference>
<sequence>MEGTRVRRRLVQSTLFPHREGSVKAAENCDVDEFEESNYNKEEEEEEEEEWCSNAKKRKGKANSKPKTKTTPPRPRASSRKATANGKETSGNQADDVNSSAIVKSDFFLKASERSQQKRQQKEPILIDSPDENEETSSPSNSAANMSTPRKPKRRANSTPKKERMNSTPRKRMTNSLKESILTPDKQLLQTIPNLRLEAKLTAEENSRIFPGRQIHPFFTSRKVGKTCQEPNDMESTWFSLERKEKRNTFSPIHVFENVEDNEATIDWGHWVFSERSSVSTSGGLGCGCLPVYEGSVNSLHFDTFLSASSFIRTSSYQNKTTLDHCSFPQTEKDSKAILKDTEGILSAPVELTSDHTPEGIDSFTGYSSGVNSDAEFQERLLQERIMSHYHSCRNQPENCLWTDKYQPENSLQVCGNSEEVKFLSEWLHLWHTRGSLTTRRGTADDKSTMQDANHDCYQSDCNSDSVDDEENLKNVLLVTGPVGSGKSAAIYACAKEKGFQVIEINASDWRNGALIKQKFGEAVESHWHQCKAENPTNPDYRPLSKSLSAFITETQCSDDEVIEVVPFSQNADSHDTGARPERSVCWENRNAIYQNEIKTLILFEDVDATLCEDHGFMSTIQQLAETAKRPMILTSNSNNPVLPKSLDRLELNFAVPSLKELFGLVHVVCASEKAVIHPLLLERFIDYCQGDIRKTIMHLQFWCQGQSPREGNEIQTTYSPLLFDLDAGHQILPKIIPWGYPSRLSELVEEEIVKSLILMEENRSLVEIVVQEDKMNDNKTEITNVKDGEADTIEAKKEAMLRLHSSTQDDGECAQFGTNWMFSDSSHSPIAFTRRNSRKKIDAVLSDSEGECFGERIPIVSEEIIDGINGDTLKMKSSSTNHCSPTESCCHPTVQIDCFEVDKLEESCCQLSAGVDISLIDNTRKSLDIYYEPELSFVPETLIMNEGGLFSTTVSYGHFANAVEAESVIQDSLPNLDPVRVDKFHQSLHMLPNEGELFSTTVSYGHFTNAEDAKSLIQDLLPHLDPVSGDKFGHSLRILPIDQVILGNKSDTNTVLDNQEEVGDSLSKHEENATRGYQVMDECSRVDFIRRLKSFTNTEPDCVIDSLQETWKNLRGCREDFKQYVTFEEKNACQALNLAHGMSNLISEADLLLRDCQELLCDFLEPSKIPCEKSHSYSSYDDQMQMSSILALHGTCYYAKETAALGSIMGSISTVDLASEMLGSSVSTMALGKLASHCERKIGRLKMKPPKSRNLLSKMDSSLYNLLQSVVPSKLYLAAKGEAFHEYLSTLSQISRLEDRRLSECVDKRKQRRARVARHYLSSGSLALSAEEISLMGKHNSYLKASSHPKDEIFR</sequence>
<evidence type="ECO:0000256" key="4">
    <source>
        <dbReference type="ARBA" id="ARBA00022763"/>
    </source>
</evidence>
<keyword evidence="6" id="KW-0539">Nucleus</keyword>
<organism evidence="9 10">
    <name type="scientific">Abeliophyllum distichum</name>
    <dbReference type="NCBI Taxonomy" id="126358"/>
    <lineage>
        <taxon>Eukaryota</taxon>
        <taxon>Viridiplantae</taxon>
        <taxon>Streptophyta</taxon>
        <taxon>Embryophyta</taxon>
        <taxon>Tracheophyta</taxon>
        <taxon>Spermatophyta</taxon>
        <taxon>Magnoliopsida</taxon>
        <taxon>eudicotyledons</taxon>
        <taxon>Gunneridae</taxon>
        <taxon>Pentapetalae</taxon>
        <taxon>asterids</taxon>
        <taxon>lamiids</taxon>
        <taxon>Lamiales</taxon>
        <taxon>Oleaceae</taxon>
        <taxon>Forsythieae</taxon>
        <taxon>Abeliophyllum</taxon>
    </lineage>
</organism>